<protein>
    <submittedName>
        <fullName evidence="3">FAD-dependent oxidoreductase</fullName>
    </submittedName>
</protein>
<feature type="domain" description="FAD dependent oxidoreductase" evidence="2">
    <location>
        <begin position="35"/>
        <end position="389"/>
    </location>
</feature>
<accession>A0A8B2NXL9</accession>
<dbReference type="Pfam" id="PF01266">
    <property type="entry name" value="DAO"/>
    <property type="match status" value="1"/>
</dbReference>
<organism evidence="3 4">
    <name type="scientific">Acuticoccus sediminis</name>
    <dbReference type="NCBI Taxonomy" id="2184697"/>
    <lineage>
        <taxon>Bacteria</taxon>
        <taxon>Pseudomonadati</taxon>
        <taxon>Pseudomonadota</taxon>
        <taxon>Alphaproteobacteria</taxon>
        <taxon>Hyphomicrobiales</taxon>
        <taxon>Amorphaceae</taxon>
        <taxon>Acuticoccus</taxon>
    </lineage>
</organism>
<dbReference type="PANTHER" id="PTHR13847:SF281">
    <property type="entry name" value="FAD DEPENDENT OXIDOREDUCTASE DOMAIN-CONTAINING PROTEIN"/>
    <property type="match status" value="1"/>
</dbReference>
<reference evidence="3 4" key="1">
    <citation type="submission" date="2018-05" db="EMBL/GenBank/DDBJ databases">
        <title>Acuticoccus sediminis sp. nov., isolated from deep-sea sediment of Indian Ocean.</title>
        <authorList>
            <person name="Liu X."/>
            <person name="Lai Q."/>
            <person name="Du Y."/>
            <person name="Sun F."/>
            <person name="Zhang X."/>
            <person name="Wang S."/>
            <person name="Shao Z."/>
        </authorList>
    </citation>
    <scope>NUCLEOTIDE SEQUENCE [LARGE SCALE GENOMIC DNA]</scope>
    <source>
        <strain evidence="3 4">PTG4-2</strain>
    </source>
</reference>
<dbReference type="PANTHER" id="PTHR13847">
    <property type="entry name" value="SARCOSINE DEHYDROGENASE-RELATED"/>
    <property type="match status" value="1"/>
</dbReference>
<dbReference type="GO" id="GO:0005737">
    <property type="term" value="C:cytoplasm"/>
    <property type="evidence" value="ECO:0007669"/>
    <property type="project" value="TreeGrafter"/>
</dbReference>
<name>A0A8B2NXL9_9HYPH</name>
<dbReference type="AlphaFoldDB" id="A0A8B2NXL9"/>
<dbReference type="Gene3D" id="3.50.50.60">
    <property type="entry name" value="FAD/NAD(P)-binding domain"/>
    <property type="match status" value="1"/>
</dbReference>
<gene>
    <name evidence="3" type="ORF">DLJ53_13040</name>
</gene>
<keyword evidence="1" id="KW-0560">Oxidoreductase</keyword>
<dbReference type="GO" id="GO:0016491">
    <property type="term" value="F:oxidoreductase activity"/>
    <property type="evidence" value="ECO:0007669"/>
    <property type="project" value="UniProtKB-KW"/>
</dbReference>
<evidence type="ECO:0000313" key="3">
    <source>
        <dbReference type="EMBL" id="RAI02284.1"/>
    </source>
</evidence>
<evidence type="ECO:0000313" key="4">
    <source>
        <dbReference type="Proteomes" id="UP000249590"/>
    </source>
</evidence>
<evidence type="ECO:0000256" key="1">
    <source>
        <dbReference type="ARBA" id="ARBA00023002"/>
    </source>
</evidence>
<dbReference type="EMBL" id="QHHQ01000002">
    <property type="protein sequence ID" value="RAI02284.1"/>
    <property type="molecule type" value="Genomic_DNA"/>
</dbReference>
<dbReference type="InterPro" id="IPR006076">
    <property type="entry name" value="FAD-dep_OxRdtase"/>
</dbReference>
<evidence type="ECO:0000259" key="2">
    <source>
        <dbReference type="Pfam" id="PF01266"/>
    </source>
</evidence>
<dbReference type="SUPFAM" id="SSF51905">
    <property type="entry name" value="FAD/NAD(P)-binding domain"/>
    <property type="match status" value="1"/>
</dbReference>
<dbReference type="InterPro" id="IPR036188">
    <property type="entry name" value="FAD/NAD-bd_sf"/>
</dbReference>
<dbReference type="Proteomes" id="UP000249590">
    <property type="component" value="Unassembled WGS sequence"/>
</dbReference>
<keyword evidence="4" id="KW-1185">Reference proteome</keyword>
<sequence>MIAEMLNPTMPPSLWAETARERFDAPPPDGDLDVDVAVVGSGFTGLSTALHLAGEGTRVVSVDAAMPGWGASGRNGGQVIPGLKDDPDALEAHFGAAVGGRMAETAGAAPSLVFSLVDEHGIDCDVQRAGWIQPAHCRTALRLVQDRCAQWRRRGADVEPLDAEAVAELLGSRPGAYLGGWLDRRGGAVQPLAYARGLARAAAGRGARIHGGSRVVALERDGTRWRLRLATGASIIADHVVLATNGYTDDLWPGLKRTVVPVYSFQTASEPLSPNARASIFPKDHVASDTRRLLWYFRLTREGRLVMGGRGPYSEVPGEAAARMALANLENLFPEIGPLTPAYAWAGRVAMTKDHFPHLHRLADGVWAGLGFNGRGVAMGTMMGRCLAEAILGREPGLPVMDPLPFRLHAFRRFGISAYSALYRRRDARESANPAL</sequence>
<dbReference type="PRINTS" id="PR00420">
    <property type="entry name" value="RNGMNOXGNASE"/>
</dbReference>
<dbReference type="RefSeq" id="WP_111345768.1">
    <property type="nucleotide sequence ID" value="NZ_JAIWKD010000002.1"/>
</dbReference>
<comment type="caution">
    <text evidence="3">The sequence shown here is derived from an EMBL/GenBank/DDBJ whole genome shotgun (WGS) entry which is preliminary data.</text>
</comment>
<proteinExistence type="predicted"/>
<dbReference type="Gene3D" id="3.30.9.10">
    <property type="entry name" value="D-Amino Acid Oxidase, subunit A, domain 2"/>
    <property type="match status" value="1"/>
</dbReference>